<keyword evidence="2" id="KW-1185">Reference proteome</keyword>
<sequence length="111" mass="12028">MSVGNSQTVSIANLTDKKNENKEVVADEFLPATKACEAIQGSILLSFLRQENRVDVGDNSAVGNGDSGQKLPELLVVPHSQQQVPWDDPVPLVVPCSISSKLKNLNHRLTH</sequence>
<name>A0A5A7RJD1_STRAF</name>
<dbReference type="AlphaFoldDB" id="A0A5A7RJD1"/>
<comment type="caution">
    <text evidence="1">The sequence shown here is derived from an EMBL/GenBank/DDBJ whole genome shotgun (WGS) entry which is preliminary data.</text>
</comment>
<reference evidence="2" key="1">
    <citation type="journal article" date="2019" name="Curr. Biol.">
        <title>Genome Sequence of Striga asiatica Provides Insight into the Evolution of Plant Parasitism.</title>
        <authorList>
            <person name="Yoshida S."/>
            <person name="Kim S."/>
            <person name="Wafula E.K."/>
            <person name="Tanskanen J."/>
            <person name="Kim Y.M."/>
            <person name="Honaas L."/>
            <person name="Yang Z."/>
            <person name="Spallek T."/>
            <person name="Conn C.E."/>
            <person name="Ichihashi Y."/>
            <person name="Cheong K."/>
            <person name="Cui S."/>
            <person name="Der J.P."/>
            <person name="Gundlach H."/>
            <person name="Jiao Y."/>
            <person name="Hori C."/>
            <person name="Ishida J.K."/>
            <person name="Kasahara H."/>
            <person name="Kiba T."/>
            <person name="Kim M.S."/>
            <person name="Koo N."/>
            <person name="Laohavisit A."/>
            <person name="Lee Y.H."/>
            <person name="Lumba S."/>
            <person name="McCourt P."/>
            <person name="Mortimer J.C."/>
            <person name="Mutuku J.M."/>
            <person name="Nomura T."/>
            <person name="Sasaki-Sekimoto Y."/>
            <person name="Seto Y."/>
            <person name="Wang Y."/>
            <person name="Wakatake T."/>
            <person name="Sakakibara H."/>
            <person name="Demura T."/>
            <person name="Yamaguchi S."/>
            <person name="Yoneyama K."/>
            <person name="Manabe R.I."/>
            <person name="Nelson D.C."/>
            <person name="Schulman A.H."/>
            <person name="Timko M.P."/>
            <person name="dePamphilis C.W."/>
            <person name="Choi D."/>
            <person name="Shirasu K."/>
        </authorList>
    </citation>
    <scope>NUCLEOTIDE SEQUENCE [LARGE SCALE GENOMIC DNA]</scope>
    <source>
        <strain evidence="2">cv. UVA1</strain>
    </source>
</reference>
<dbReference type="EMBL" id="BKCP01013181">
    <property type="protein sequence ID" value="GER57276.1"/>
    <property type="molecule type" value="Genomic_DNA"/>
</dbReference>
<proteinExistence type="predicted"/>
<organism evidence="1 2">
    <name type="scientific">Striga asiatica</name>
    <name type="common">Asiatic witchweed</name>
    <name type="synonym">Buchnera asiatica</name>
    <dbReference type="NCBI Taxonomy" id="4170"/>
    <lineage>
        <taxon>Eukaryota</taxon>
        <taxon>Viridiplantae</taxon>
        <taxon>Streptophyta</taxon>
        <taxon>Embryophyta</taxon>
        <taxon>Tracheophyta</taxon>
        <taxon>Spermatophyta</taxon>
        <taxon>Magnoliopsida</taxon>
        <taxon>eudicotyledons</taxon>
        <taxon>Gunneridae</taxon>
        <taxon>Pentapetalae</taxon>
        <taxon>asterids</taxon>
        <taxon>lamiids</taxon>
        <taxon>Lamiales</taxon>
        <taxon>Orobanchaceae</taxon>
        <taxon>Buchnereae</taxon>
        <taxon>Striga</taxon>
    </lineage>
</organism>
<gene>
    <name evidence="1" type="ORF">STAS_35084</name>
</gene>
<evidence type="ECO:0000313" key="1">
    <source>
        <dbReference type="EMBL" id="GER57276.1"/>
    </source>
</evidence>
<dbReference type="OrthoDB" id="1745487at2759"/>
<dbReference type="Proteomes" id="UP000325081">
    <property type="component" value="Unassembled WGS sequence"/>
</dbReference>
<evidence type="ECO:0000313" key="2">
    <source>
        <dbReference type="Proteomes" id="UP000325081"/>
    </source>
</evidence>
<protein>
    <submittedName>
        <fullName evidence="1">Soluble inorganic pyrophosphatase</fullName>
    </submittedName>
</protein>
<accession>A0A5A7RJD1</accession>